<evidence type="ECO:0000256" key="4">
    <source>
        <dbReference type="ARBA" id="ARBA00022679"/>
    </source>
</evidence>
<dbReference type="EMBL" id="NPIA01000011">
    <property type="protein sequence ID" value="OZM55820.1"/>
    <property type="molecule type" value="Genomic_DNA"/>
</dbReference>
<evidence type="ECO:0000256" key="8">
    <source>
        <dbReference type="ARBA" id="ARBA00022909"/>
    </source>
</evidence>
<feature type="domain" description="7,8-dihydro-6-hydroxymethylpterin-pyrophosphokinase" evidence="9">
    <location>
        <begin position="90"/>
        <end position="101"/>
    </location>
</feature>
<dbReference type="EC" id="2.7.6.3" evidence="3"/>
<reference evidence="10" key="1">
    <citation type="submission" date="2017-08" db="EMBL/GenBank/DDBJ databases">
        <authorList>
            <person name="de Groot N.N."/>
        </authorList>
    </citation>
    <scope>NUCLEOTIDE SEQUENCE [LARGE SCALE GENOMIC DNA]</scope>
    <source>
        <strain evidence="10">SA5d-4</strain>
    </source>
</reference>
<keyword evidence="7" id="KW-0067">ATP-binding</keyword>
<evidence type="ECO:0000256" key="2">
    <source>
        <dbReference type="ARBA" id="ARBA00005051"/>
    </source>
</evidence>
<keyword evidence="4" id="KW-0808">Transferase</keyword>
<dbReference type="GO" id="GO:0003848">
    <property type="term" value="F:2-amino-4-hydroxy-6-hydroxymethyldihydropteridine diphosphokinase activity"/>
    <property type="evidence" value="ECO:0007669"/>
    <property type="project" value="UniProtKB-EC"/>
</dbReference>
<evidence type="ECO:0000256" key="1">
    <source>
        <dbReference type="ARBA" id="ARBA00000198"/>
    </source>
</evidence>
<evidence type="ECO:0000256" key="7">
    <source>
        <dbReference type="ARBA" id="ARBA00022840"/>
    </source>
</evidence>
<dbReference type="GO" id="GO:0046654">
    <property type="term" value="P:tetrahydrofolate biosynthetic process"/>
    <property type="evidence" value="ECO:0007669"/>
    <property type="project" value="UniProtKB-UniPathway"/>
</dbReference>
<dbReference type="InterPro" id="IPR035907">
    <property type="entry name" value="Hppk_sf"/>
</dbReference>
<keyword evidence="6 10" id="KW-0418">Kinase</keyword>
<proteinExistence type="predicted"/>
<comment type="catalytic activity">
    <reaction evidence="1">
        <text>6-hydroxymethyl-7,8-dihydropterin + ATP = (7,8-dihydropterin-6-yl)methyl diphosphate + AMP + H(+)</text>
        <dbReference type="Rhea" id="RHEA:11412"/>
        <dbReference type="ChEBI" id="CHEBI:15378"/>
        <dbReference type="ChEBI" id="CHEBI:30616"/>
        <dbReference type="ChEBI" id="CHEBI:44841"/>
        <dbReference type="ChEBI" id="CHEBI:72950"/>
        <dbReference type="ChEBI" id="CHEBI:456215"/>
        <dbReference type="EC" id="2.7.6.3"/>
    </reaction>
</comment>
<dbReference type="InterPro" id="IPR000550">
    <property type="entry name" value="Hppk"/>
</dbReference>
<organism evidence="10 11">
    <name type="scientific">Lottiidibacillus patelloidae</name>
    <dbReference type="NCBI Taxonomy" id="2670334"/>
    <lineage>
        <taxon>Bacteria</taxon>
        <taxon>Bacillati</taxon>
        <taxon>Bacillota</taxon>
        <taxon>Bacilli</taxon>
        <taxon>Bacillales</taxon>
        <taxon>Bacillaceae</taxon>
        <taxon>Lottiidibacillus</taxon>
    </lineage>
</organism>
<reference evidence="10" key="2">
    <citation type="submission" date="2017-09" db="EMBL/GenBank/DDBJ databases">
        <title>Bacillus patelloidae sp. nov., isolated from the intestinal tract of a marine limpet.</title>
        <authorList>
            <person name="Liu R."/>
            <person name="Dong C."/>
            <person name="Shao Z."/>
        </authorList>
    </citation>
    <scope>NUCLEOTIDE SEQUENCE [LARGE SCALE GENOMIC DNA]</scope>
    <source>
        <strain evidence="10">SA5d-4</strain>
    </source>
</reference>
<evidence type="ECO:0000313" key="11">
    <source>
        <dbReference type="Proteomes" id="UP000217083"/>
    </source>
</evidence>
<gene>
    <name evidence="10" type="primary">folK</name>
    <name evidence="10" type="ORF">CIB95_14960</name>
</gene>
<dbReference type="SUPFAM" id="SSF55083">
    <property type="entry name" value="6-hydroxymethyl-7,8-dihydropterin pyrophosphokinase, HPPK"/>
    <property type="match status" value="1"/>
</dbReference>
<accession>A0A263BQ06</accession>
<evidence type="ECO:0000256" key="3">
    <source>
        <dbReference type="ARBA" id="ARBA00013253"/>
    </source>
</evidence>
<name>A0A263BQ06_9BACI</name>
<dbReference type="NCBIfam" id="TIGR01498">
    <property type="entry name" value="folK"/>
    <property type="match status" value="1"/>
</dbReference>
<keyword evidence="11" id="KW-1185">Reference proteome</keyword>
<dbReference type="Pfam" id="PF01288">
    <property type="entry name" value="HPPK"/>
    <property type="match status" value="1"/>
</dbReference>
<evidence type="ECO:0000259" key="9">
    <source>
        <dbReference type="PROSITE" id="PS00794"/>
    </source>
</evidence>
<keyword evidence="8" id="KW-0289">Folate biosynthesis</keyword>
<evidence type="ECO:0000256" key="6">
    <source>
        <dbReference type="ARBA" id="ARBA00022777"/>
    </source>
</evidence>
<dbReference type="Proteomes" id="UP000217083">
    <property type="component" value="Unassembled WGS sequence"/>
</dbReference>
<dbReference type="PANTHER" id="PTHR43071:SF1">
    <property type="entry name" value="2-AMINO-4-HYDROXY-6-HYDROXYMETHYLDIHYDROPTERIDINE PYROPHOSPHOKINASE"/>
    <property type="match status" value="1"/>
</dbReference>
<dbReference type="GO" id="GO:0046656">
    <property type="term" value="P:folic acid biosynthetic process"/>
    <property type="evidence" value="ECO:0007669"/>
    <property type="project" value="UniProtKB-KW"/>
</dbReference>
<dbReference type="GO" id="GO:0016301">
    <property type="term" value="F:kinase activity"/>
    <property type="evidence" value="ECO:0007669"/>
    <property type="project" value="UniProtKB-KW"/>
</dbReference>
<comment type="caution">
    <text evidence="10">The sequence shown here is derived from an EMBL/GenBank/DDBJ whole genome shotgun (WGS) entry which is preliminary data.</text>
</comment>
<evidence type="ECO:0000313" key="10">
    <source>
        <dbReference type="EMBL" id="OZM55820.1"/>
    </source>
</evidence>
<dbReference type="PANTHER" id="PTHR43071">
    <property type="entry name" value="2-AMINO-4-HYDROXY-6-HYDROXYMETHYLDIHYDROPTERIDINE PYROPHOSPHOKINASE"/>
    <property type="match status" value="1"/>
</dbReference>
<evidence type="ECO:0000256" key="5">
    <source>
        <dbReference type="ARBA" id="ARBA00022741"/>
    </source>
</evidence>
<dbReference type="PROSITE" id="PS00794">
    <property type="entry name" value="HPPK"/>
    <property type="match status" value="1"/>
</dbReference>
<dbReference type="UniPathway" id="UPA00077">
    <property type="reaction ID" value="UER00155"/>
</dbReference>
<comment type="pathway">
    <text evidence="2">Cofactor biosynthesis; tetrahydrofolate biosynthesis; 2-amino-4-hydroxy-6-hydroxymethyl-7,8-dihydropteridine diphosphate from 7,8-dihydroneopterin triphosphate: step 4/4.</text>
</comment>
<protein>
    <recommendedName>
        <fullName evidence="3">2-amino-4-hydroxy-6-hydroxymethyldihydropteridine diphosphokinase</fullName>
        <ecNumber evidence="3">2.7.6.3</ecNumber>
    </recommendedName>
</protein>
<dbReference type="RefSeq" id="WP_094926492.1">
    <property type="nucleotide sequence ID" value="NZ_NPIA01000011.1"/>
</dbReference>
<dbReference type="AlphaFoldDB" id="A0A263BQ06"/>
<dbReference type="CDD" id="cd00483">
    <property type="entry name" value="HPPK"/>
    <property type="match status" value="1"/>
</dbReference>
<keyword evidence="5" id="KW-0547">Nucleotide-binding</keyword>
<dbReference type="Gene3D" id="3.30.70.560">
    <property type="entry name" value="7,8-Dihydro-6-hydroxymethylpterin-pyrophosphokinase HPPK"/>
    <property type="match status" value="1"/>
</dbReference>
<sequence>MDKNIAYISLGTNIGNRELNLQKAISLLQADAKIQVGNISSIYETDPVGYTEQARFLNMVAEINTSYTASELIKKTMEVEASLGRQRTVHWGPRTIDLDILLYNQDKIESDHLIVPHPRMVDRAFVLIPLFEIVGDIVVNETSLKDAIKRLHDKEGVHLWKQKISAEEFAPTEN</sequence>
<dbReference type="GO" id="GO:0005524">
    <property type="term" value="F:ATP binding"/>
    <property type="evidence" value="ECO:0007669"/>
    <property type="project" value="UniProtKB-KW"/>
</dbReference>